<evidence type="ECO:0000256" key="12">
    <source>
        <dbReference type="RuleBase" id="RU000454"/>
    </source>
</evidence>
<feature type="chain" id="PRO_5001989256" evidence="14">
    <location>
        <begin position="19"/>
        <end position="476"/>
    </location>
</feature>
<dbReference type="AlphaFoldDB" id="A0A0A1SIQ1"/>
<dbReference type="PANTHER" id="PTHR47966:SF23">
    <property type="entry name" value="ASPARTIC ENDOPEPTIDASE, PUTATIVE (AFU_ORTHOLOGUE AFUA_2G15950)-RELATED"/>
    <property type="match status" value="1"/>
</dbReference>
<evidence type="ECO:0000256" key="14">
    <source>
        <dbReference type="SAM" id="SignalP"/>
    </source>
</evidence>
<evidence type="ECO:0000256" key="11">
    <source>
        <dbReference type="PIRSR" id="PIRSR601461-2"/>
    </source>
</evidence>
<keyword evidence="8" id="KW-0865">Zymogen</keyword>
<name>A0A0A1SIQ1_9HYPO</name>
<feature type="active site" evidence="10">
    <location>
        <position position="366"/>
    </location>
</feature>
<dbReference type="STRING" id="1531966.A0A0A1SIQ1"/>
<sequence length="476" mass="49567">MLANTLTSVLLLASLASASPAAIEKRSFKVERFANEKFTGNNGPQALAKAFRKFGMQMPEGLEAAVTNEKIARRRNKPDFLPLGLLTGLADGLGGNAGGADAGQQNGQGHRKAKGKNNGKAKGKGKGKGKGNKNQNGGAGNGTASATNQTGKVDAVPEQNDKEFLAQVKIGGQPVTLDFDTGSSDLWVFNTQLNAQVTNGHSVYDPTASKTFQALNGAKFSISYGDGSGAAGNVGLDVVDVGGAVFDQQAIELATDVSQTFVRDQNNDGLMGLAFSSINTVKPQKQKTFFDNVMPSLAEPVFTADLRKGAAGAYEFGKIDTTKFQGDMTWVPINNKKGFWQFSSESFAVDGGQQQAGAQGGQAIADTGTTLLLADPTIVQGYYSKVQGAQNDKQSGGVTVPCDAQLPDLDLDIGGQYMARIKGSDLNFAPVSNGRCFGGLQATQAGGLGVYGDILFKSQFVAFNGANNSIGLAPHA</sequence>
<accession>A0A0A1SIQ1</accession>
<dbReference type="SUPFAM" id="SSF50630">
    <property type="entry name" value="Acid proteases"/>
    <property type="match status" value="1"/>
</dbReference>
<keyword evidence="6 12" id="KW-0064">Aspartyl protease</keyword>
<dbReference type="GO" id="GO:0005576">
    <property type="term" value="C:extracellular region"/>
    <property type="evidence" value="ECO:0007669"/>
    <property type="project" value="UniProtKB-SubCell"/>
</dbReference>
<keyword evidence="4 12" id="KW-0645">Protease</keyword>
<evidence type="ECO:0000256" key="8">
    <source>
        <dbReference type="ARBA" id="ARBA00023145"/>
    </source>
</evidence>
<evidence type="ECO:0000256" key="6">
    <source>
        <dbReference type="ARBA" id="ARBA00022750"/>
    </source>
</evidence>
<evidence type="ECO:0000259" key="15">
    <source>
        <dbReference type="PROSITE" id="PS51767"/>
    </source>
</evidence>
<dbReference type="Proteomes" id="UP000039046">
    <property type="component" value="Unassembled WGS sequence"/>
</dbReference>
<dbReference type="FunFam" id="2.40.70.10:FF:000026">
    <property type="entry name" value="Endothiapepsin"/>
    <property type="match status" value="1"/>
</dbReference>
<keyword evidence="11" id="KW-1015">Disulfide bond</keyword>
<protein>
    <submittedName>
        <fullName evidence="16">Putative Eukaryotic aspartyl protease</fullName>
    </submittedName>
</protein>
<feature type="region of interest" description="Disordered" evidence="13">
    <location>
        <begin position="97"/>
        <end position="149"/>
    </location>
</feature>
<comment type="similarity">
    <text evidence="2 12">Belongs to the peptidase A1 family.</text>
</comment>
<evidence type="ECO:0000256" key="9">
    <source>
        <dbReference type="ARBA" id="ARBA00023180"/>
    </source>
</evidence>
<organism evidence="16 17">
    <name type="scientific">[Torrubiella] hemipterigena</name>
    <dbReference type="NCBI Taxonomy" id="1531966"/>
    <lineage>
        <taxon>Eukaryota</taxon>
        <taxon>Fungi</taxon>
        <taxon>Dikarya</taxon>
        <taxon>Ascomycota</taxon>
        <taxon>Pezizomycotina</taxon>
        <taxon>Sordariomycetes</taxon>
        <taxon>Hypocreomycetidae</taxon>
        <taxon>Hypocreales</taxon>
        <taxon>Clavicipitaceae</taxon>
        <taxon>Clavicipitaceae incertae sedis</taxon>
        <taxon>'Torrubiella' clade</taxon>
    </lineage>
</organism>
<evidence type="ECO:0000313" key="17">
    <source>
        <dbReference type="Proteomes" id="UP000039046"/>
    </source>
</evidence>
<evidence type="ECO:0000256" key="1">
    <source>
        <dbReference type="ARBA" id="ARBA00004613"/>
    </source>
</evidence>
<evidence type="ECO:0000256" key="5">
    <source>
        <dbReference type="ARBA" id="ARBA00022729"/>
    </source>
</evidence>
<feature type="disulfide bond" evidence="11">
    <location>
        <begin position="402"/>
        <end position="436"/>
    </location>
</feature>
<comment type="subcellular location">
    <subcellularLocation>
        <location evidence="1">Secreted</location>
    </subcellularLocation>
</comment>
<dbReference type="InterPro" id="IPR001969">
    <property type="entry name" value="Aspartic_peptidase_AS"/>
</dbReference>
<dbReference type="PRINTS" id="PR00792">
    <property type="entry name" value="PEPSIN"/>
</dbReference>
<keyword evidence="3" id="KW-0964">Secreted</keyword>
<dbReference type="Gene3D" id="2.40.70.10">
    <property type="entry name" value="Acid Proteases"/>
    <property type="match status" value="2"/>
</dbReference>
<dbReference type="Pfam" id="PF00026">
    <property type="entry name" value="Asp"/>
    <property type="match status" value="1"/>
</dbReference>
<dbReference type="GO" id="GO:0006508">
    <property type="term" value="P:proteolysis"/>
    <property type="evidence" value="ECO:0007669"/>
    <property type="project" value="UniProtKB-KW"/>
</dbReference>
<dbReference type="PROSITE" id="PS51767">
    <property type="entry name" value="PEPTIDASE_A1"/>
    <property type="match status" value="1"/>
</dbReference>
<keyword evidence="5 14" id="KW-0732">Signal</keyword>
<feature type="compositionally biased region" description="Basic residues" evidence="13">
    <location>
        <begin position="109"/>
        <end position="131"/>
    </location>
</feature>
<dbReference type="PANTHER" id="PTHR47966">
    <property type="entry name" value="BETA-SITE APP-CLEAVING ENZYME, ISOFORM A-RELATED"/>
    <property type="match status" value="1"/>
</dbReference>
<dbReference type="InterPro" id="IPR034163">
    <property type="entry name" value="Aspergillopepsin-like_cat_dom"/>
</dbReference>
<keyword evidence="7 12" id="KW-0378">Hydrolase</keyword>
<dbReference type="InterPro" id="IPR033121">
    <property type="entry name" value="PEPTIDASE_A1"/>
</dbReference>
<evidence type="ECO:0000256" key="10">
    <source>
        <dbReference type="PIRSR" id="PIRSR601461-1"/>
    </source>
</evidence>
<evidence type="ECO:0000256" key="13">
    <source>
        <dbReference type="SAM" id="MobiDB-lite"/>
    </source>
</evidence>
<feature type="active site" evidence="10">
    <location>
        <position position="180"/>
    </location>
</feature>
<dbReference type="InterPro" id="IPR021109">
    <property type="entry name" value="Peptidase_aspartic_dom_sf"/>
</dbReference>
<feature type="domain" description="Peptidase A1" evidence="15">
    <location>
        <begin position="164"/>
        <end position="473"/>
    </location>
</feature>
<dbReference type="PROSITE" id="PS00141">
    <property type="entry name" value="ASP_PROTEASE"/>
    <property type="match status" value="2"/>
</dbReference>
<dbReference type="CDD" id="cd06097">
    <property type="entry name" value="Aspergillopepsin_like"/>
    <property type="match status" value="1"/>
</dbReference>
<evidence type="ECO:0000256" key="4">
    <source>
        <dbReference type="ARBA" id="ARBA00022670"/>
    </source>
</evidence>
<dbReference type="HOGENOM" id="CLU_013253_0_0_1"/>
<keyword evidence="9" id="KW-0325">Glycoprotein</keyword>
<dbReference type="GO" id="GO:0004190">
    <property type="term" value="F:aspartic-type endopeptidase activity"/>
    <property type="evidence" value="ECO:0007669"/>
    <property type="project" value="UniProtKB-KW"/>
</dbReference>
<dbReference type="OrthoDB" id="2747330at2759"/>
<keyword evidence="17" id="KW-1185">Reference proteome</keyword>
<evidence type="ECO:0000313" key="16">
    <source>
        <dbReference type="EMBL" id="CEJ80023.1"/>
    </source>
</evidence>
<dbReference type="InterPro" id="IPR001461">
    <property type="entry name" value="Aspartic_peptidase_A1"/>
</dbReference>
<gene>
    <name evidence="16" type="ORF">VHEMI00230</name>
</gene>
<feature type="signal peptide" evidence="14">
    <location>
        <begin position="1"/>
        <end position="18"/>
    </location>
</feature>
<evidence type="ECO:0000256" key="3">
    <source>
        <dbReference type="ARBA" id="ARBA00022525"/>
    </source>
</evidence>
<reference evidence="16 17" key="1">
    <citation type="journal article" date="2015" name="Genome Announc.">
        <title>Draft Genome Sequence and Gene Annotation of the Entomopathogenic Fungus Verticillium hemipterigenum.</title>
        <authorList>
            <person name="Horn F."/>
            <person name="Habel A."/>
            <person name="Scharf D.H."/>
            <person name="Dworschak J."/>
            <person name="Brakhage A.A."/>
            <person name="Guthke R."/>
            <person name="Hertweck C."/>
            <person name="Linde J."/>
        </authorList>
    </citation>
    <scope>NUCLEOTIDE SEQUENCE [LARGE SCALE GENOMIC DNA]</scope>
</reference>
<evidence type="ECO:0000256" key="7">
    <source>
        <dbReference type="ARBA" id="ARBA00022801"/>
    </source>
</evidence>
<evidence type="ECO:0000256" key="2">
    <source>
        <dbReference type="ARBA" id="ARBA00007447"/>
    </source>
</evidence>
<dbReference type="EMBL" id="CDHN01000001">
    <property type="protein sequence ID" value="CEJ80023.1"/>
    <property type="molecule type" value="Genomic_DNA"/>
</dbReference>
<proteinExistence type="inferred from homology"/>